<dbReference type="FunCoup" id="G9A088">
    <property type="interactions" value="250"/>
</dbReference>
<dbReference type="EMBL" id="HE616749">
    <property type="protein sequence ID" value="CCE94282.1"/>
    <property type="molecule type" value="Genomic_DNA"/>
</dbReference>
<dbReference type="AlphaFoldDB" id="G9A088"/>
<dbReference type="PANTHER" id="PTHR15245">
    <property type="entry name" value="SYMPLEKIN-RELATED"/>
    <property type="match status" value="1"/>
</dbReference>
<dbReference type="Gene3D" id="1.25.10.10">
    <property type="entry name" value="Leucine-rich Repeat Variant"/>
    <property type="match status" value="1"/>
</dbReference>
<proteinExistence type="predicted"/>
<evidence type="ECO:0000259" key="5">
    <source>
        <dbReference type="Pfam" id="PF11935"/>
    </source>
</evidence>
<evidence type="ECO:0000256" key="1">
    <source>
        <dbReference type="ARBA" id="ARBA00004123"/>
    </source>
</evidence>
<protein>
    <recommendedName>
        <fullName evidence="5">Symplekin/Pta1 N-terminal domain-containing protein</fullName>
    </recommendedName>
</protein>
<keyword evidence="3" id="KW-0539">Nucleus</keyword>
<feature type="region of interest" description="Disordered" evidence="4">
    <location>
        <begin position="494"/>
        <end position="553"/>
    </location>
</feature>
<dbReference type="RefSeq" id="XP_003683493.1">
    <property type="nucleotide sequence ID" value="XM_003683445.1"/>
</dbReference>
<dbReference type="GO" id="GO:0006397">
    <property type="term" value="P:mRNA processing"/>
    <property type="evidence" value="ECO:0007669"/>
    <property type="project" value="UniProtKB-KW"/>
</dbReference>
<name>G9A088_TORDE</name>
<feature type="compositionally biased region" description="Low complexity" evidence="4">
    <location>
        <begin position="496"/>
        <end position="505"/>
    </location>
</feature>
<feature type="compositionally biased region" description="Acidic residues" evidence="4">
    <location>
        <begin position="540"/>
        <end position="551"/>
    </location>
</feature>
<comment type="subcellular location">
    <subcellularLocation>
        <location evidence="1">Nucleus</location>
    </subcellularLocation>
</comment>
<dbReference type="OrthoDB" id="331600at2759"/>
<evidence type="ECO:0000256" key="3">
    <source>
        <dbReference type="ARBA" id="ARBA00023242"/>
    </source>
</evidence>
<dbReference type="GO" id="GO:0030846">
    <property type="term" value="P:termination of RNA polymerase II transcription, poly(A)-coupled"/>
    <property type="evidence" value="ECO:0007669"/>
    <property type="project" value="EnsemblFungi"/>
</dbReference>
<dbReference type="GeneID" id="11501604"/>
<dbReference type="PANTHER" id="PTHR15245:SF20">
    <property type="entry name" value="SYMPLEKIN"/>
    <property type="match status" value="1"/>
</dbReference>
<dbReference type="HOGENOM" id="CLU_021804_0_0_1"/>
<dbReference type="Pfam" id="PF11935">
    <property type="entry name" value="SYMPK_PTA1_N"/>
    <property type="match status" value="1"/>
</dbReference>
<dbReference type="Proteomes" id="UP000005627">
    <property type="component" value="Chromosome 8"/>
</dbReference>
<gene>
    <name evidence="6" type="primary">TDEL0H04230</name>
    <name evidence="6" type="ORF">TDEL_0H04230</name>
</gene>
<sequence length="787" mass="90174">MSLSEMDQLYRARKLAMENSPDQMLPKVLETSASLYISEGTTPQLKLELARFTPHLLLDVITHENIGSSQKPFIASQHLNCLWSVCRNVKDSIAYKYSVLAFSASYPLLFELVAKTSNQEMWDTMQQMKAFILSKWNTTYPLQLNSDDNDPFLNDRKNIGSRLATAKFLSEIIIVHTSRNGNNIKAGPISISSVPDGHPVISNKQQLESEAKKFLDILLNYLIEEPMMVSSVFIGILNCLAFIMKQRSQATMRILSGLLKFNVDAKYQADDLSVLNYRLGKRFVERCYKNFVQFGLKSQIIKNSGQMASQHMKLSKISQTLHVIGEETKSKGILNFDAEQVENKMAAKDKQKYASLRRRQMASKNGHNASPSITSVNVGATSSTPQPGQTPVDMNPAEKPSDNVTQLLMDLQRYTMSKNNIAVFFNNSPVAIDNSYCAIYSLMNSKNSEQDMAKLPQDIMIKLCSEAFFKTDTTKMISGLSIVASRYTDLVNKASQQQQQQQQQQAGKKRKVDQHDDGQSSTKKVKKEEEIELRAAQGENYEDEADEDDYYDEIKDTNKNDVELIKPVPMTEDERMKHLHRIVQHIMSAKDSDESSGITTNMGKDQNPLEKVKLLHWNNKESWLHILTRLCTRGVSHQDKMSELIRQILYDYFMEDFNGRIGMALEWLGEEWYYESLAKDLPVNYTNYDQWSIKFLEGLIPFLENQHRRIFIRLMSELPRIEQQHIDKVRPICLDPARSSLGFQTLKFLVMFRPPVKPLVKKLLEQIKAEDSTIEEQCNSILNKYYQ</sequence>
<feature type="domain" description="Symplekin/Pta1 N-terminal" evidence="5">
    <location>
        <begin position="94"/>
        <end position="331"/>
    </location>
</feature>
<keyword evidence="2" id="KW-0507">mRNA processing</keyword>
<dbReference type="InterPro" id="IPR021850">
    <property type="entry name" value="Symplekin/Pta1"/>
</dbReference>
<evidence type="ECO:0000256" key="4">
    <source>
        <dbReference type="SAM" id="MobiDB-lite"/>
    </source>
</evidence>
<evidence type="ECO:0000313" key="6">
    <source>
        <dbReference type="EMBL" id="CCE94282.1"/>
    </source>
</evidence>
<dbReference type="InParanoid" id="G9A088"/>
<dbReference type="KEGG" id="tdl:TDEL_0H04230"/>
<dbReference type="InterPro" id="IPR011989">
    <property type="entry name" value="ARM-like"/>
</dbReference>
<organism evidence="6 7">
    <name type="scientific">Torulaspora delbrueckii</name>
    <name type="common">Yeast</name>
    <name type="synonym">Candida colliculosa</name>
    <dbReference type="NCBI Taxonomy" id="4950"/>
    <lineage>
        <taxon>Eukaryota</taxon>
        <taxon>Fungi</taxon>
        <taxon>Dikarya</taxon>
        <taxon>Ascomycota</taxon>
        <taxon>Saccharomycotina</taxon>
        <taxon>Saccharomycetes</taxon>
        <taxon>Saccharomycetales</taxon>
        <taxon>Saccharomycetaceae</taxon>
        <taxon>Torulaspora</taxon>
    </lineage>
</organism>
<keyword evidence="7" id="KW-1185">Reference proteome</keyword>
<reference evidence="6 7" key="1">
    <citation type="journal article" date="2011" name="Proc. Natl. Acad. Sci. U.S.A.">
        <title>Evolutionary erosion of yeast sex chromosomes by mating-type switching accidents.</title>
        <authorList>
            <person name="Gordon J.L."/>
            <person name="Armisen D."/>
            <person name="Proux-Wera E."/>
            <person name="Oheigeartaigh S.S."/>
            <person name="Byrne K.P."/>
            <person name="Wolfe K.H."/>
        </authorList>
    </citation>
    <scope>NUCLEOTIDE SEQUENCE [LARGE SCALE GENOMIC DNA]</scope>
    <source>
        <strain evidence="7">ATCC 10662 / CBS 1146 / NBRC 0425 / NCYC 2629 / NRRL Y-866</strain>
    </source>
</reference>
<evidence type="ECO:0000313" key="7">
    <source>
        <dbReference type="Proteomes" id="UP000005627"/>
    </source>
</evidence>
<dbReference type="GO" id="GO:0008033">
    <property type="term" value="P:tRNA processing"/>
    <property type="evidence" value="ECO:0007669"/>
    <property type="project" value="EnsemblFungi"/>
</dbReference>
<dbReference type="GO" id="GO:0005847">
    <property type="term" value="C:mRNA cleavage and polyadenylation specificity factor complex"/>
    <property type="evidence" value="ECO:0007669"/>
    <property type="project" value="EnsemblFungi"/>
</dbReference>
<evidence type="ECO:0000256" key="2">
    <source>
        <dbReference type="ARBA" id="ARBA00022664"/>
    </source>
</evidence>
<dbReference type="eggNOG" id="KOG1895">
    <property type="taxonomic scope" value="Eukaryota"/>
</dbReference>
<feature type="compositionally biased region" description="Polar residues" evidence="4">
    <location>
        <begin position="362"/>
        <end position="389"/>
    </location>
</feature>
<accession>G9A088</accession>
<dbReference type="STRING" id="1076872.G9A088"/>
<dbReference type="InterPro" id="IPR032460">
    <property type="entry name" value="Symplekin/Pta1_N"/>
</dbReference>
<feature type="region of interest" description="Disordered" evidence="4">
    <location>
        <begin position="357"/>
        <end position="398"/>
    </location>
</feature>